<protein>
    <submittedName>
        <fullName evidence="1">Uncharacterized protein</fullName>
    </submittedName>
</protein>
<sequence length="188" mass="22127">MQIRDNCVSFDFQKQKYFFLEKCVTAKTFVKAGSKLLFATCVSRYVLSQNSAISEDMNLTDSAIVRRTEQLIQELKRRNYIYSLLDGVYDGLETSFFVILDKLDRHKTDRKHFLKLGRKFNQDSIIYVRDINQESLIVQQLIYTIGKYENKYIVGKGYQKLSPIDTDNYSTIKLCPNETFKFLFYSHV</sequence>
<reference evidence="1" key="1">
    <citation type="submission" date="2021-02" db="EMBL/GenBank/DDBJ databases">
        <authorList>
            <person name="Nowell W R."/>
        </authorList>
    </citation>
    <scope>NUCLEOTIDE SEQUENCE</scope>
</reference>
<dbReference type="Proteomes" id="UP000681722">
    <property type="component" value="Unassembled WGS sequence"/>
</dbReference>
<evidence type="ECO:0000313" key="2">
    <source>
        <dbReference type="EMBL" id="CAF4478505.1"/>
    </source>
</evidence>
<organism evidence="1 3">
    <name type="scientific">Didymodactylos carnosus</name>
    <dbReference type="NCBI Taxonomy" id="1234261"/>
    <lineage>
        <taxon>Eukaryota</taxon>
        <taxon>Metazoa</taxon>
        <taxon>Spiralia</taxon>
        <taxon>Gnathifera</taxon>
        <taxon>Rotifera</taxon>
        <taxon>Eurotatoria</taxon>
        <taxon>Bdelloidea</taxon>
        <taxon>Philodinida</taxon>
        <taxon>Philodinidae</taxon>
        <taxon>Didymodactylos</taxon>
    </lineage>
</organism>
<keyword evidence="3" id="KW-1185">Reference proteome</keyword>
<proteinExistence type="predicted"/>
<evidence type="ECO:0000313" key="3">
    <source>
        <dbReference type="Proteomes" id="UP000663829"/>
    </source>
</evidence>
<accession>A0A816AY61</accession>
<dbReference type="EMBL" id="CAJNOQ010035791">
    <property type="protein sequence ID" value="CAF1601308.1"/>
    <property type="molecule type" value="Genomic_DNA"/>
</dbReference>
<evidence type="ECO:0000313" key="1">
    <source>
        <dbReference type="EMBL" id="CAF1601308.1"/>
    </source>
</evidence>
<dbReference type="Proteomes" id="UP000663829">
    <property type="component" value="Unassembled WGS sequence"/>
</dbReference>
<gene>
    <name evidence="1" type="ORF">GPM918_LOCUS42458</name>
    <name evidence="2" type="ORF">SRO942_LOCUS43691</name>
</gene>
<dbReference type="AlphaFoldDB" id="A0A816AY61"/>
<comment type="caution">
    <text evidence="1">The sequence shown here is derived from an EMBL/GenBank/DDBJ whole genome shotgun (WGS) entry which is preliminary data.</text>
</comment>
<name>A0A816AY61_9BILA</name>
<dbReference type="EMBL" id="CAJOBC010102213">
    <property type="protein sequence ID" value="CAF4478505.1"/>
    <property type="molecule type" value="Genomic_DNA"/>
</dbReference>